<name>A0A9X1QV65_9FLAO</name>
<organism evidence="1 2">
    <name type="scientific">Aequorivita vitellina</name>
    <dbReference type="NCBI Taxonomy" id="2874475"/>
    <lineage>
        <taxon>Bacteria</taxon>
        <taxon>Pseudomonadati</taxon>
        <taxon>Bacteroidota</taxon>
        <taxon>Flavobacteriia</taxon>
        <taxon>Flavobacteriales</taxon>
        <taxon>Flavobacteriaceae</taxon>
        <taxon>Aequorivita</taxon>
    </lineage>
</organism>
<dbReference type="AlphaFoldDB" id="A0A9X1QV65"/>
<gene>
    <name evidence="1" type="ORF">K8089_03060</name>
</gene>
<dbReference type="EMBL" id="JAIRBA010000004">
    <property type="protein sequence ID" value="MCG2417987.1"/>
    <property type="molecule type" value="Genomic_DNA"/>
</dbReference>
<keyword evidence="2" id="KW-1185">Reference proteome</keyword>
<dbReference type="RefSeq" id="WP_237601800.1">
    <property type="nucleotide sequence ID" value="NZ_JAIRBA010000004.1"/>
</dbReference>
<comment type="caution">
    <text evidence="1">The sequence shown here is derived from an EMBL/GenBank/DDBJ whole genome shotgun (WGS) entry which is preliminary data.</text>
</comment>
<reference evidence="1" key="1">
    <citation type="submission" date="2021-09" db="EMBL/GenBank/DDBJ databases">
        <title>Genome of Aequorivita sp. strain F47161.</title>
        <authorList>
            <person name="Wang Y."/>
        </authorList>
    </citation>
    <scope>NUCLEOTIDE SEQUENCE</scope>
    <source>
        <strain evidence="1">F47161</strain>
    </source>
</reference>
<accession>A0A9X1QV65</accession>
<sequence>MRIAYAVFENYEGAKEYDLPEVAEKLILQALEESEEGLIKPHNEVMAEFKKNRLSK</sequence>
<evidence type="ECO:0000313" key="1">
    <source>
        <dbReference type="EMBL" id="MCG2417987.1"/>
    </source>
</evidence>
<dbReference type="Proteomes" id="UP001139461">
    <property type="component" value="Unassembled WGS sequence"/>
</dbReference>
<proteinExistence type="predicted"/>
<protein>
    <submittedName>
        <fullName evidence="1">Uncharacterized protein</fullName>
    </submittedName>
</protein>
<evidence type="ECO:0000313" key="2">
    <source>
        <dbReference type="Proteomes" id="UP001139461"/>
    </source>
</evidence>